<keyword evidence="13" id="KW-0645">Protease</keyword>
<keyword evidence="6" id="KW-0961">Cell wall biogenesis/degradation</keyword>
<dbReference type="GO" id="GO:0006508">
    <property type="term" value="P:proteolysis"/>
    <property type="evidence" value="ECO:0007669"/>
    <property type="project" value="InterPro"/>
</dbReference>
<evidence type="ECO:0000256" key="3">
    <source>
        <dbReference type="ARBA" id="ARBA00022801"/>
    </source>
</evidence>
<evidence type="ECO:0000256" key="1">
    <source>
        <dbReference type="ARBA" id="ARBA00007164"/>
    </source>
</evidence>
<evidence type="ECO:0000256" key="6">
    <source>
        <dbReference type="ARBA" id="ARBA00023316"/>
    </source>
</evidence>
<feature type="binding site" evidence="8">
    <location>
        <position position="248"/>
    </location>
    <ligand>
        <name>substrate</name>
    </ligand>
</feature>
<evidence type="ECO:0000313" key="14">
    <source>
        <dbReference type="Proteomes" id="UP000195141"/>
    </source>
</evidence>
<feature type="transmembrane region" description="Helical" evidence="10">
    <location>
        <begin position="12"/>
        <end position="32"/>
    </location>
</feature>
<keyword evidence="10" id="KW-0812">Transmembrane</keyword>
<evidence type="ECO:0000256" key="10">
    <source>
        <dbReference type="SAM" id="Phobius"/>
    </source>
</evidence>
<dbReference type="InterPro" id="IPR018044">
    <property type="entry name" value="Peptidase_S11"/>
</dbReference>
<dbReference type="Proteomes" id="UP000195141">
    <property type="component" value="Chromosome"/>
</dbReference>
<feature type="active site" evidence="7">
    <location>
        <position position="135"/>
    </location>
</feature>
<protein>
    <submittedName>
        <fullName evidence="13">Serine-type D-Ala-D-Ala carboxypeptidase (Penicillin-binding protein 5/6)</fullName>
    </submittedName>
</protein>
<reference evidence="13" key="2">
    <citation type="submission" date="2017-05" db="EMBL/GenBank/DDBJ databases">
        <authorList>
            <consortium name="The Broad Institute Genomics Platform"/>
            <consortium name="The Broad Institute Genomic Center for Infectious Diseases"/>
            <person name="Earl A."/>
            <person name="Manson A."/>
            <person name="Schwartman J."/>
            <person name="Gilmore M."/>
            <person name="Abouelleil A."/>
            <person name="Cao P."/>
            <person name="Chapman S."/>
            <person name="Cusick C."/>
            <person name="Shea T."/>
            <person name="Young S."/>
            <person name="Neafsey D."/>
            <person name="Nusbaum C."/>
            <person name="Birren B."/>
        </authorList>
    </citation>
    <scope>NUCLEOTIDE SEQUENCE</scope>
    <source>
        <strain evidence="13">9E7_DIV0242</strain>
    </source>
</reference>
<proteinExistence type="inferred from homology"/>
<gene>
    <name evidence="13" type="ORF">A5888_000851</name>
    <name evidence="12" type="ORF">A5888_000875</name>
</gene>
<keyword evidence="10" id="KW-0472">Membrane</keyword>
<dbReference type="GO" id="GO:0009252">
    <property type="term" value="P:peptidoglycan biosynthetic process"/>
    <property type="evidence" value="ECO:0007669"/>
    <property type="project" value="UniProtKB-KW"/>
</dbReference>
<reference evidence="12" key="1">
    <citation type="submission" date="2017-05" db="EMBL/GenBank/DDBJ databases">
        <title>The Genome Sequence of Enterococcus sp. 9E7_DIV0242.</title>
        <authorList>
            <consortium name="The Broad Institute Genomics Platform"/>
            <consortium name="The Broad Institute Genomic Center for Infectious Diseases"/>
            <person name="Earl A."/>
            <person name="Manson A."/>
            <person name="Schwartman J."/>
            <person name="Gilmore M."/>
            <person name="Abouelleil A."/>
            <person name="Cao P."/>
            <person name="Chapman S."/>
            <person name="Cusick C."/>
            <person name="Shea T."/>
            <person name="Young S."/>
            <person name="Neafsey D."/>
            <person name="Nusbaum C."/>
            <person name="Birren B."/>
        </authorList>
    </citation>
    <scope>NUCLEOTIDE SEQUENCE [LARGE SCALE GENOMIC DNA]</scope>
    <source>
        <strain evidence="12">9E7_DIV0242</strain>
    </source>
</reference>
<dbReference type="RefSeq" id="WP_170924703.1">
    <property type="nucleotide sequence ID" value="NZ_CP147247.1"/>
</dbReference>
<feature type="active site" description="Proton acceptor" evidence="7">
    <location>
        <position position="78"/>
    </location>
</feature>
<accession>A0A242KD15</accession>
<feature type="domain" description="Peptidase S11 D-alanyl-D-alanine carboxypeptidase A N-terminal" evidence="11">
    <location>
        <begin position="47"/>
        <end position="275"/>
    </location>
</feature>
<dbReference type="SUPFAM" id="SSF56601">
    <property type="entry name" value="beta-lactamase/transpeptidase-like"/>
    <property type="match status" value="1"/>
</dbReference>
<evidence type="ECO:0000256" key="8">
    <source>
        <dbReference type="PIRSR" id="PIRSR618044-2"/>
    </source>
</evidence>
<sequence length="298" mass="32704">MKKSKFRKNITILFALIGLLIVVNFFLFRGLADSSALPFVQEQGEPISGKNYVLKKREGQVVKSKKQDEKIAVASMTKIMTALYIIEHVENLDQLVEVPMAIFQEIEEQGLATAGLLQGEVLSYRELLYGIMLPSGADAALTAVQALSGSEEAFVQGMNEVATALGMTNTHFSNATGMDEQAHYSSVGDIMLLLEYALRNEFFYQLFTTLSYQTQGTNLHVEGLSFTSTIISRDESLDLRNGRILGGKTGYTVAAGLCLASLADINGEEYLLVLAGSKGDSLTEQFNIIESRLLYNQI</sequence>
<dbReference type="GO" id="GO:0071555">
    <property type="term" value="P:cell wall organization"/>
    <property type="evidence" value="ECO:0007669"/>
    <property type="project" value="UniProtKB-KW"/>
</dbReference>
<evidence type="ECO:0000256" key="7">
    <source>
        <dbReference type="PIRSR" id="PIRSR618044-1"/>
    </source>
</evidence>
<evidence type="ECO:0000313" key="13">
    <source>
        <dbReference type="EMBL" id="WYJ89132.1"/>
    </source>
</evidence>
<comment type="similarity">
    <text evidence="1 9">Belongs to the peptidase S11 family.</text>
</comment>
<dbReference type="InterPro" id="IPR001967">
    <property type="entry name" value="Peptidase_S11_N"/>
</dbReference>
<keyword evidence="10" id="KW-1133">Transmembrane helix</keyword>
<dbReference type="PRINTS" id="PR00725">
    <property type="entry name" value="DADACBPTASE1"/>
</dbReference>
<keyword evidence="5" id="KW-0573">Peptidoglycan synthesis</keyword>
<evidence type="ECO:0000256" key="9">
    <source>
        <dbReference type="RuleBase" id="RU004016"/>
    </source>
</evidence>
<feature type="active site" description="Acyl-ester intermediate" evidence="7">
    <location>
        <position position="75"/>
    </location>
</feature>
<evidence type="ECO:0000256" key="4">
    <source>
        <dbReference type="ARBA" id="ARBA00022960"/>
    </source>
</evidence>
<organism evidence="12">
    <name type="scientific">Candidatus Enterococcus clewellii</name>
    <dbReference type="NCBI Taxonomy" id="1834193"/>
    <lineage>
        <taxon>Bacteria</taxon>
        <taxon>Bacillati</taxon>
        <taxon>Bacillota</taxon>
        <taxon>Bacilli</taxon>
        <taxon>Lactobacillales</taxon>
        <taxon>Enterococcaceae</taxon>
        <taxon>Enterococcus</taxon>
    </lineage>
</organism>
<dbReference type="GO" id="GO:0009002">
    <property type="term" value="F:serine-type D-Ala-D-Ala carboxypeptidase activity"/>
    <property type="evidence" value="ECO:0007669"/>
    <property type="project" value="InterPro"/>
</dbReference>
<name>A0A242KD15_9ENTE</name>
<evidence type="ECO:0000313" key="12">
    <source>
        <dbReference type="EMBL" id="OTP19061.1"/>
    </source>
</evidence>
<dbReference type="EMBL" id="CP147247">
    <property type="protein sequence ID" value="WYJ89132.1"/>
    <property type="molecule type" value="Genomic_DNA"/>
</dbReference>
<evidence type="ECO:0000256" key="5">
    <source>
        <dbReference type="ARBA" id="ARBA00022984"/>
    </source>
</evidence>
<dbReference type="PANTHER" id="PTHR21581">
    <property type="entry name" value="D-ALANYL-D-ALANINE CARBOXYPEPTIDASE"/>
    <property type="match status" value="1"/>
</dbReference>
<reference evidence="13" key="3">
    <citation type="submission" date="2024-03" db="EMBL/GenBank/DDBJ databases">
        <title>The Genome Sequence of Enterococcus sp. DIV0242b.</title>
        <authorList>
            <consortium name="The Broad Institute Genomics Platform"/>
            <consortium name="The Broad Institute Microbial Omics Core"/>
            <consortium name="The Broad Institute Genomic Center for Infectious Diseases"/>
            <person name="Earl A."/>
            <person name="Manson A."/>
            <person name="Gilmore M."/>
            <person name="Schwartman J."/>
            <person name="Shea T."/>
            <person name="Abouelleil A."/>
            <person name="Cao P."/>
            <person name="Chapman S."/>
            <person name="Cusick C."/>
            <person name="Young S."/>
            <person name="Neafsey D."/>
            <person name="Nusbaum C."/>
            <person name="Birren B."/>
        </authorList>
    </citation>
    <scope>NUCLEOTIDE SEQUENCE</scope>
    <source>
        <strain evidence="13">9E7_DIV0242</strain>
    </source>
</reference>
<dbReference type="InterPro" id="IPR012338">
    <property type="entry name" value="Beta-lactam/transpept-like"/>
</dbReference>
<dbReference type="AlphaFoldDB" id="A0A242KD15"/>
<keyword evidence="2" id="KW-0732">Signal</keyword>
<dbReference type="EMBL" id="NGMM01000001">
    <property type="protein sequence ID" value="OTP19061.1"/>
    <property type="molecule type" value="Genomic_DNA"/>
</dbReference>
<keyword evidence="13" id="KW-0121">Carboxypeptidase</keyword>
<dbReference type="GO" id="GO:0008360">
    <property type="term" value="P:regulation of cell shape"/>
    <property type="evidence" value="ECO:0007669"/>
    <property type="project" value="UniProtKB-KW"/>
</dbReference>
<dbReference type="PANTHER" id="PTHR21581:SF6">
    <property type="entry name" value="TRAFFICKING PROTEIN PARTICLE COMPLEX SUBUNIT 12"/>
    <property type="match status" value="1"/>
</dbReference>
<keyword evidence="3" id="KW-0378">Hydrolase</keyword>
<keyword evidence="14" id="KW-1185">Reference proteome</keyword>
<keyword evidence="4" id="KW-0133">Cell shape</keyword>
<evidence type="ECO:0000259" key="11">
    <source>
        <dbReference type="Pfam" id="PF00768"/>
    </source>
</evidence>
<dbReference type="Pfam" id="PF00768">
    <property type="entry name" value="Peptidase_S11"/>
    <property type="match status" value="1"/>
</dbReference>
<dbReference type="Gene3D" id="3.40.710.10">
    <property type="entry name" value="DD-peptidase/beta-lactamase superfamily"/>
    <property type="match status" value="1"/>
</dbReference>
<evidence type="ECO:0000256" key="2">
    <source>
        <dbReference type="ARBA" id="ARBA00022729"/>
    </source>
</evidence>